<evidence type="ECO:0000313" key="2">
    <source>
        <dbReference type="EMBL" id="GAA3713895.1"/>
    </source>
</evidence>
<sequence>MSEDRNDVASGPAEIDADALNWVIRMAEPEADWDAYLAWLEADPARAERYDQAASALRDAETAVTQAPVIGSLVVPDGPHPAGGYATGLVRRRWLGSAVAAVVTGALGLGAWQGRSDPFTVATAAGEHRTVALGDGSSIVLAGASQVVLDRRAPRVAVVERGEVLFRVRHDPDRPFDVRVGDLALTDLGTVFDVQMLGRRTRVAVAAGAVMVDPDGAALRLDPGQAVIADGPRLERRPAEAADVGGWREGRLAYDDATLAEVAEDLSRHLGMQIAAAPSVAGQKFRGTLEVRDLGTDPVLLGELLGVGVRQTGGGWMLEARR</sequence>
<organism evidence="2 3">
    <name type="scientific">Sphingomonas cynarae</name>
    <dbReference type="NCBI Taxonomy" id="930197"/>
    <lineage>
        <taxon>Bacteria</taxon>
        <taxon>Pseudomonadati</taxon>
        <taxon>Pseudomonadota</taxon>
        <taxon>Alphaproteobacteria</taxon>
        <taxon>Sphingomonadales</taxon>
        <taxon>Sphingomonadaceae</taxon>
        <taxon>Sphingomonas</taxon>
    </lineage>
</organism>
<dbReference type="PANTHER" id="PTHR30273:SF2">
    <property type="entry name" value="PROTEIN FECR"/>
    <property type="match status" value="1"/>
</dbReference>
<dbReference type="EMBL" id="BAABBF010000005">
    <property type="protein sequence ID" value="GAA3713895.1"/>
    <property type="molecule type" value="Genomic_DNA"/>
</dbReference>
<feature type="domain" description="FecR protein" evidence="1">
    <location>
        <begin position="120"/>
        <end position="210"/>
    </location>
</feature>
<gene>
    <name evidence="2" type="ORF">GCM10022268_23320</name>
</gene>
<dbReference type="InterPro" id="IPR012373">
    <property type="entry name" value="Ferrdict_sens_TM"/>
</dbReference>
<reference evidence="3" key="1">
    <citation type="journal article" date="2019" name="Int. J. Syst. Evol. Microbiol.">
        <title>The Global Catalogue of Microorganisms (GCM) 10K type strain sequencing project: providing services to taxonomists for standard genome sequencing and annotation.</title>
        <authorList>
            <consortium name="The Broad Institute Genomics Platform"/>
            <consortium name="The Broad Institute Genome Sequencing Center for Infectious Disease"/>
            <person name="Wu L."/>
            <person name="Ma J."/>
        </authorList>
    </citation>
    <scope>NUCLEOTIDE SEQUENCE [LARGE SCALE GENOMIC DNA]</scope>
    <source>
        <strain evidence="3">JCM 17498</strain>
    </source>
</reference>
<name>A0ABP7E3P9_9SPHN</name>
<dbReference type="InterPro" id="IPR006860">
    <property type="entry name" value="FecR"/>
</dbReference>
<dbReference type="RefSeq" id="WP_344693566.1">
    <property type="nucleotide sequence ID" value="NZ_BAABBF010000005.1"/>
</dbReference>
<dbReference type="Gene3D" id="2.60.120.1440">
    <property type="match status" value="1"/>
</dbReference>
<dbReference type="PANTHER" id="PTHR30273">
    <property type="entry name" value="PERIPLASMIC SIGNAL SENSOR AND SIGMA FACTOR ACTIVATOR FECR-RELATED"/>
    <property type="match status" value="1"/>
</dbReference>
<comment type="caution">
    <text evidence="2">The sequence shown here is derived from an EMBL/GenBank/DDBJ whole genome shotgun (WGS) entry which is preliminary data.</text>
</comment>
<dbReference type="Pfam" id="PF04773">
    <property type="entry name" value="FecR"/>
    <property type="match status" value="1"/>
</dbReference>
<evidence type="ECO:0000259" key="1">
    <source>
        <dbReference type="Pfam" id="PF04773"/>
    </source>
</evidence>
<accession>A0ABP7E3P9</accession>
<evidence type="ECO:0000313" key="3">
    <source>
        <dbReference type="Proteomes" id="UP001500523"/>
    </source>
</evidence>
<proteinExistence type="predicted"/>
<dbReference type="Proteomes" id="UP001500523">
    <property type="component" value="Unassembled WGS sequence"/>
</dbReference>
<protein>
    <submittedName>
        <fullName evidence="2">FecR family protein</fullName>
    </submittedName>
</protein>
<keyword evidence="3" id="KW-1185">Reference proteome</keyword>
<dbReference type="PIRSF" id="PIRSF018266">
    <property type="entry name" value="FecR"/>
    <property type="match status" value="1"/>
</dbReference>